<keyword evidence="2" id="KW-0732">Signal</keyword>
<dbReference type="InterPro" id="IPR000297">
    <property type="entry name" value="PPIase_PpiC"/>
</dbReference>
<dbReference type="GO" id="GO:0003755">
    <property type="term" value="F:peptidyl-prolyl cis-trans isomerase activity"/>
    <property type="evidence" value="ECO:0007669"/>
    <property type="project" value="UniProtKB-KW"/>
</dbReference>
<evidence type="ECO:0000313" key="4">
    <source>
        <dbReference type="EMBL" id="GHB62836.1"/>
    </source>
</evidence>
<comment type="caution">
    <text evidence="4">The sequence shown here is derived from an EMBL/GenBank/DDBJ whole genome shotgun (WGS) entry which is preliminary data.</text>
</comment>
<evidence type="ECO:0000313" key="5">
    <source>
        <dbReference type="Proteomes" id="UP000598271"/>
    </source>
</evidence>
<accession>A0A8J3D1B2</accession>
<dbReference type="SUPFAM" id="SSF54534">
    <property type="entry name" value="FKBP-like"/>
    <property type="match status" value="2"/>
</dbReference>
<feature type="signal peptide" evidence="2">
    <location>
        <begin position="1"/>
        <end position="22"/>
    </location>
</feature>
<keyword evidence="1" id="KW-0697">Rotamase</keyword>
<evidence type="ECO:0000256" key="2">
    <source>
        <dbReference type="SAM" id="SignalP"/>
    </source>
</evidence>
<dbReference type="Gene3D" id="3.30.1330.60">
    <property type="entry name" value="OmpA-like domain"/>
    <property type="match status" value="1"/>
</dbReference>
<dbReference type="InterPro" id="IPR050245">
    <property type="entry name" value="PrsA_foldase"/>
</dbReference>
<dbReference type="InterPro" id="IPR046357">
    <property type="entry name" value="PPIase_dom_sf"/>
</dbReference>
<dbReference type="PROSITE" id="PS50198">
    <property type="entry name" value="PPIC_PPIASE_2"/>
    <property type="match status" value="2"/>
</dbReference>
<feature type="domain" description="PpiC" evidence="3">
    <location>
        <begin position="239"/>
        <end position="342"/>
    </location>
</feature>
<gene>
    <name evidence="4" type="ORF">GCM10007390_15840</name>
</gene>
<proteinExistence type="predicted"/>
<dbReference type="AlphaFoldDB" id="A0A8J3D1B2"/>
<sequence>MIKNIWSVAGVVAVMASCQTTAPPTQQTKPAAPKQPVLVEIGDESFSPDAFFQSFTKNRFSADSAKSLSAAEYFEVYTSTKLKLLGAQAQGRDTTSDFKEEIASYREQLAAPYLRDDELVTELTQEAYNRLKQEVRAAHILVAVPEEASPADTLSAYRAAVAMRGRLLEGSDFNDMAEKFSKDLTAKDNKGDLGYFTAFQMVYPFENAAYLTPIGQVSEPVRTKFGYHLIKVLDRRPARDKLRVAHVMIQLKPDFSSEKKKAAEQRIREAYNRLEKDEAWEKIVQVYSDDFQSRQAAGLLPLFGVGEMMPEFEKAAYGLDKVGEYSQPVETPYGWHIIRLVEKRPLESYAVMEASLKQKVLTDSRGETIRKAFTDRLRREYEISENPDAWSEMLELADSTLLEGKWKLPETFSADVENPMLFTIEKAAATSKDFLEYTRNRLKPRPKGADPKIVLRTYYNDFLNKRLLEYERDNLETKYPEFRTLMKDIREGVLLSQVMEEQVWQRSLDDSLGQVRLYEQNIDQYKYPARALATVVEAQDTATLNQVMSTLAEPPYLLRLKSEEIVFEENKTEFTAAQLNTLYLLAATMKKNADFVVEVAGARTPEEADTVSAARIGRVVRYLNGQGIPITRIMEKDYGSFRPVPDPNRNRRVSFQFFSRSRKDLERVMNLDAPGSVKISSGYFAQDHAYFRNAAWQVGKQTVDLPGRRVAAIEIEKIEEPRTKTFAEARGSVINAYQRILEKQWLDTLKQKYPVKVNKAELDKLTR</sequence>
<organism evidence="4 5">
    <name type="scientific">Persicitalea jodogahamensis</name>
    <dbReference type="NCBI Taxonomy" id="402147"/>
    <lineage>
        <taxon>Bacteria</taxon>
        <taxon>Pseudomonadati</taxon>
        <taxon>Bacteroidota</taxon>
        <taxon>Cytophagia</taxon>
        <taxon>Cytophagales</taxon>
        <taxon>Spirosomataceae</taxon>
        <taxon>Persicitalea</taxon>
    </lineage>
</organism>
<dbReference type="InterPro" id="IPR036737">
    <property type="entry name" value="OmpA-like_sf"/>
</dbReference>
<dbReference type="PANTHER" id="PTHR47245">
    <property type="entry name" value="PEPTIDYLPROLYL ISOMERASE"/>
    <property type="match status" value="1"/>
</dbReference>
<protein>
    <recommendedName>
        <fullName evidence="3">PpiC domain-containing protein</fullName>
    </recommendedName>
</protein>
<dbReference type="Proteomes" id="UP000598271">
    <property type="component" value="Unassembled WGS sequence"/>
</dbReference>
<dbReference type="RefSeq" id="WP_189563768.1">
    <property type="nucleotide sequence ID" value="NZ_BMXF01000001.1"/>
</dbReference>
<dbReference type="PANTHER" id="PTHR47245:SF2">
    <property type="entry name" value="PEPTIDYL-PROLYL CIS-TRANS ISOMERASE HP_0175-RELATED"/>
    <property type="match status" value="1"/>
</dbReference>
<dbReference type="Pfam" id="PF00639">
    <property type="entry name" value="Rotamase"/>
    <property type="match status" value="1"/>
</dbReference>
<dbReference type="SUPFAM" id="SSF103088">
    <property type="entry name" value="OmpA-like"/>
    <property type="match status" value="1"/>
</dbReference>
<feature type="chain" id="PRO_5035160832" description="PpiC domain-containing protein" evidence="2">
    <location>
        <begin position="23"/>
        <end position="767"/>
    </location>
</feature>
<dbReference type="Pfam" id="PF13616">
    <property type="entry name" value="Rotamase_3"/>
    <property type="match status" value="1"/>
</dbReference>
<dbReference type="PROSITE" id="PS51257">
    <property type="entry name" value="PROKAR_LIPOPROTEIN"/>
    <property type="match status" value="1"/>
</dbReference>
<dbReference type="EMBL" id="BMXF01000001">
    <property type="protein sequence ID" value="GHB62836.1"/>
    <property type="molecule type" value="Genomic_DNA"/>
</dbReference>
<evidence type="ECO:0000259" key="3">
    <source>
        <dbReference type="PROSITE" id="PS50198"/>
    </source>
</evidence>
<keyword evidence="5" id="KW-1185">Reference proteome</keyword>
<reference evidence="4 5" key="1">
    <citation type="journal article" date="2014" name="Int. J. Syst. Evol. Microbiol.">
        <title>Complete genome sequence of Corynebacterium casei LMG S-19264T (=DSM 44701T), isolated from a smear-ripened cheese.</title>
        <authorList>
            <consortium name="US DOE Joint Genome Institute (JGI-PGF)"/>
            <person name="Walter F."/>
            <person name="Albersmeier A."/>
            <person name="Kalinowski J."/>
            <person name="Ruckert C."/>
        </authorList>
    </citation>
    <scope>NUCLEOTIDE SEQUENCE [LARGE SCALE GENOMIC DNA]</scope>
    <source>
        <strain evidence="4 5">KCTC 12866</strain>
    </source>
</reference>
<dbReference type="Gene3D" id="3.10.50.40">
    <property type="match status" value="2"/>
</dbReference>
<evidence type="ECO:0000256" key="1">
    <source>
        <dbReference type="PROSITE-ProRule" id="PRU00278"/>
    </source>
</evidence>
<name>A0A8J3D1B2_9BACT</name>
<keyword evidence="1" id="KW-0413">Isomerase</keyword>
<feature type="domain" description="PpiC" evidence="3">
    <location>
        <begin position="132"/>
        <end position="234"/>
    </location>
</feature>